<reference evidence="3 4" key="1">
    <citation type="submission" date="2016-03" db="EMBL/GenBank/DDBJ databases">
        <authorList>
            <person name="Ploux O."/>
        </authorList>
    </citation>
    <scope>NUCLEOTIDE SEQUENCE [LARGE SCALE GENOMIC DNA]</scope>
    <source>
        <strain evidence="3 4">UAMH 11012</strain>
    </source>
</reference>
<name>A0A1L7X8B6_9HELO</name>
<keyword evidence="4" id="KW-1185">Reference proteome</keyword>
<feature type="region of interest" description="Disordered" evidence="1">
    <location>
        <begin position="84"/>
        <end position="118"/>
    </location>
</feature>
<dbReference type="EMBL" id="FJOG01000018">
    <property type="protein sequence ID" value="CZR61258.1"/>
    <property type="molecule type" value="Genomic_DNA"/>
</dbReference>
<evidence type="ECO:0000256" key="1">
    <source>
        <dbReference type="SAM" id="MobiDB-lite"/>
    </source>
</evidence>
<dbReference type="Proteomes" id="UP000184330">
    <property type="component" value="Unassembled WGS sequence"/>
</dbReference>
<dbReference type="InterPro" id="IPR045518">
    <property type="entry name" value="2EXR"/>
</dbReference>
<dbReference type="AlphaFoldDB" id="A0A1L7X8B6"/>
<proteinExistence type="predicted"/>
<organism evidence="3 4">
    <name type="scientific">Phialocephala subalpina</name>
    <dbReference type="NCBI Taxonomy" id="576137"/>
    <lineage>
        <taxon>Eukaryota</taxon>
        <taxon>Fungi</taxon>
        <taxon>Dikarya</taxon>
        <taxon>Ascomycota</taxon>
        <taxon>Pezizomycotina</taxon>
        <taxon>Leotiomycetes</taxon>
        <taxon>Helotiales</taxon>
        <taxon>Mollisiaceae</taxon>
        <taxon>Phialocephala</taxon>
        <taxon>Phialocephala fortinii species complex</taxon>
    </lineage>
</organism>
<dbReference type="PANTHER" id="PTHR35910">
    <property type="entry name" value="2EXR DOMAIN-CONTAINING PROTEIN"/>
    <property type="match status" value="1"/>
</dbReference>
<dbReference type="OrthoDB" id="10461798at2759"/>
<accession>A0A1L7X8B6</accession>
<evidence type="ECO:0000313" key="4">
    <source>
        <dbReference type="Proteomes" id="UP000184330"/>
    </source>
</evidence>
<sequence length="466" mass="53834">MATPSTLSEQLQKMNEKKRLLLLLDIFAIEYFVKERLAVRARICQCVYPSIPLSELLSQHKIEGATKIYEEYGLIVDGELQVEDDGDHEETEEETEEYDQAEYPVPTPPSNPPVADPSVNVKSKRDVIEYLKKIKVAEKRTQQVISNLRLSDLATIDLDDMETQVSTASEPFPDEQSLYVRGWIEWWERKKMIFQNLRLYQKKIGSIFHPFGELPGELRREIWRLAHHEDRPPTVIRLRLSPQRSASTVVMINNRTCLQNDTAILKTPAVLHVCRESRSQFLSRYSRNFDLKCGDWSPNRDVCLCRPAGGPRIERFDSKRGRAKEYFWDPNRDVVCLSQPEGVSNVSWVGIKMRIAGVKSIVLEEELFTTLAHEEILRGEELETIFVLCKRFVINPFPLPPLVLSHNSMARHYLEKKSQELSKLVGNKKVILVGDLRQLEEETLLLNEGRPITTKHRWTWDIGSIG</sequence>
<dbReference type="PANTHER" id="PTHR35910:SF1">
    <property type="entry name" value="2EXR DOMAIN-CONTAINING PROTEIN"/>
    <property type="match status" value="1"/>
</dbReference>
<protein>
    <recommendedName>
        <fullName evidence="2">2EXR domain-containing protein</fullName>
    </recommendedName>
</protein>
<dbReference type="Pfam" id="PF20150">
    <property type="entry name" value="2EXR"/>
    <property type="match status" value="1"/>
</dbReference>
<feature type="compositionally biased region" description="Pro residues" evidence="1">
    <location>
        <begin position="105"/>
        <end position="115"/>
    </location>
</feature>
<evidence type="ECO:0000259" key="2">
    <source>
        <dbReference type="Pfam" id="PF20150"/>
    </source>
</evidence>
<evidence type="ECO:0000313" key="3">
    <source>
        <dbReference type="EMBL" id="CZR61258.1"/>
    </source>
</evidence>
<feature type="compositionally biased region" description="Acidic residues" evidence="1">
    <location>
        <begin position="84"/>
        <end position="100"/>
    </location>
</feature>
<feature type="domain" description="2EXR" evidence="2">
    <location>
        <begin position="208"/>
        <end position="298"/>
    </location>
</feature>
<gene>
    <name evidence="3" type="ORF">PAC_11154</name>
</gene>